<protein>
    <submittedName>
        <fullName evidence="1">Uncharacterized protein</fullName>
    </submittedName>
</protein>
<organism evidence="1 2">
    <name type="scientific">Nonlabens tegetincola</name>
    <dbReference type="NCBI Taxonomy" id="323273"/>
    <lineage>
        <taxon>Bacteria</taxon>
        <taxon>Pseudomonadati</taxon>
        <taxon>Bacteroidota</taxon>
        <taxon>Flavobacteriia</taxon>
        <taxon>Flavobacteriales</taxon>
        <taxon>Flavobacteriaceae</taxon>
        <taxon>Nonlabens</taxon>
    </lineage>
</organism>
<dbReference type="Proteomes" id="UP000029221">
    <property type="component" value="Unassembled WGS sequence"/>
</dbReference>
<evidence type="ECO:0000313" key="1">
    <source>
        <dbReference type="EMBL" id="GAK96921.1"/>
    </source>
</evidence>
<accession>A0A090QN35</accession>
<gene>
    <name evidence="1" type="ORF">JCM19294_1230</name>
</gene>
<comment type="caution">
    <text evidence="1">The sequence shown here is derived from an EMBL/GenBank/DDBJ whole genome shotgun (WGS) entry which is preliminary data.</text>
</comment>
<dbReference type="AlphaFoldDB" id="A0A090QN35"/>
<reference evidence="1" key="1">
    <citation type="journal article" date="2014" name="Genome Announc.">
        <title>Draft Genome Sequences of Marine Flavobacterium Nonlabens Strains NR17, NR24, NR27, NR32, NR33, and Ara13.</title>
        <authorList>
            <person name="Nakanishi M."/>
            <person name="Meirelles P."/>
            <person name="Suzuki R."/>
            <person name="Takatani N."/>
            <person name="Mino S."/>
            <person name="Suda W."/>
            <person name="Oshima K."/>
            <person name="Hattori M."/>
            <person name="Ohkuma M."/>
            <person name="Hosokawa M."/>
            <person name="Miyashita K."/>
            <person name="Thompson F.L."/>
            <person name="Niwa A."/>
            <person name="Sawabe T."/>
            <person name="Sawabe T."/>
        </authorList>
    </citation>
    <scope>NUCLEOTIDE SEQUENCE [LARGE SCALE GENOMIC DNA]</scope>
    <source>
        <strain evidence="1">JCM 19294</strain>
    </source>
</reference>
<evidence type="ECO:0000313" key="2">
    <source>
        <dbReference type="Proteomes" id="UP000029221"/>
    </source>
</evidence>
<dbReference type="EMBL" id="BBML01000003">
    <property type="protein sequence ID" value="GAK96921.1"/>
    <property type="molecule type" value="Genomic_DNA"/>
</dbReference>
<sequence length="57" mass="6646">MIFLFISLSRKLQNFLVDLFLSKNTKGLTNVFITSQSRLTGNRKVFLAERYTFVTLN</sequence>
<name>A0A090QN35_9FLAO</name>
<keyword evidence="2" id="KW-1185">Reference proteome</keyword>
<proteinExistence type="predicted"/>